<dbReference type="Proteomes" id="UP001065613">
    <property type="component" value="Chromosome"/>
</dbReference>
<proteinExistence type="predicted"/>
<accession>A0A977KWM0</accession>
<name>A0A977KWM0_9CYAN</name>
<sequence length="83" mass="9683">MTQSLLQVVKQQIDRLSWDERLELIAYITQKGQSNSAFSAEEKAIQRLGDLDDPSQWITTIQAGEEINEQELKEWLKQRGYED</sequence>
<dbReference type="EMBL" id="CP073041">
    <property type="protein sequence ID" value="UXE61247.1"/>
    <property type="molecule type" value="Genomic_DNA"/>
</dbReference>
<dbReference type="AlphaFoldDB" id="A0A977KWM0"/>
<evidence type="ECO:0000313" key="1">
    <source>
        <dbReference type="EMBL" id="UXE61247.1"/>
    </source>
</evidence>
<organism evidence="1">
    <name type="scientific">Woronichinia naegeliana WA131</name>
    <dbReference type="NCBI Taxonomy" id="2824559"/>
    <lineage>
        <taxon>Bacteria</taxon>
        <taxon>Bacillati</taxon>
        <taxon>Cyanobacteriota</taxon>
        <taxon>Cyanophyceae</taxon>
        <taxon>Synechococcales</taxon>
        <taxon>Coelosphaeriaceae</taxon>
        <taxon>Woronichinia</taxon>
    </lineage>
</organism>
<reference evidence="1" key="1">
    <citation type="submission" date="2021-04" db="EMBL/GenBank/DDBJ databases">
        <title>Genome sequence of Woronichinia naegeliana from Washington state freshwater lake bloom.</title>
        <authorList>
            <person name="Dreher T.W."/>
        </authorList>
    </citation>
    <scope>NUCLEOTIDE SEQUENCE</scope>
    <source>
        <strain evidence="1">WA131</strain>
    </source>
</reference>
<dbReference type="KEGG" id="wna:KA717_38725"/>
<protein>
    <submittedName>
        <fullName evidence="1">Uncharacterized protein</fullName>
    </submittedName>
</protein>
<gene>
    <name evidence="1" type="ORF">KA717_38725</name>
</gene>